<feature type="non-terminal residue" evidence="1">
    <location>
        <position position="91"/>
    </location>
</feature>
<proteinExistence type="predicted"/>
<sequence>MKFLAYGIISKSSYFSSNHLGAIHGQCSASSRLRSDEEVGSHSGCFLSVSRSSSRRLKCFLHIPSSDGFALYFSHQFFLLKDPLFNWSMLQ</sequence>
<protein>
    <submittedName>
        <fullName evidence="1">Uncharacterized protein</fullName>
    </submittedName>
</protein>
<organism evidence="1">
    <name type="scientific">marine metagenome</name>
    <dbReference type="NCBI Taxonomy" id="408172"/>
    <lineage>
        <taxon>unclassified sequences</taxon>
        <taxon>metagenomes</taxon>
        <taxon>ecological metagenomes</taxon>
    </lineage>
</organism>
<name>A0A383DHY3_9ZZZZ</name>
<evidence type="ECO:0000313" key="1">
    <source>
        <dbReference type="EMBL" id="SVE43865.1"/>
    </source>
</evidence>
<accession>A0A383DHY3</accession>
<gene>
    <name evidence="1" type="ORF">METZ01_LOCUS496719</name>
</gene>
<reference evidence="1" key="1">
    <citation type="submission" date="2018-05" db="EMBL/GenBank/DDBJ databases">
        <authorList>
            <person name="Lanie J.A."/>
            <person name="Ng W.-L."/>
            <person name="Kazmierczak K.M."/>
            <person name="Andrzejewski T.M."/>
            <person name="Davidsen T.M."/>
            <person name="Wayne K.J."/>
            <person name="Tettelin H."/>
            <person name="Glass J.I."/>
            <person name="Rusch D."/>
            <person name="Podicherti R."/>
            <person name="Tsui H.-C.T."/>
            <person name="Winkler M.E."/>
        </authorList>
    </citation>
    <scope>NUCLEOTIDE SEQUENCE</scope>
</reference>
<dbReference type="AlphaFoldDB" id="A0A383DHY3"/>
<dbReference type="EMBL" id="UINC01217319">
    <property type="protein sequence ID" value="SVE43865.1"/>
    <property type="molecule type" value="Genomic_DNA"/>
</dbReference>